<keyword evidence="1 3" id="KW-0344">Guanine-nucleotide releasing factor</keyword>
<dbReference type="PANTHER" id="PTHR23113">
    <property type="entry name" value="GUANINE NUCLEOTIDE EXCHANGE FACTOR"/>
    <property type="match status" value="1"/>
</dbReference>
<dbReference type="GO" id="GO:0046872">
    <property type="term" value="F:metal ion binding"/>
    <property type="evidence" value="ECO:0007669"/>
    <property type="project" value="UniProtKB-KW"/>
</dbReference>
<gene>
    <name evidence="6" type="primary">LOC106167678</name>
</gene>
<dbReference type="InterPro" id="IPR001895">
    <property type="entry name" value="RASGEF_cat_dom"/>
</dbReference>
<accession>A0A2R2MKH4</accession>
<proteinExistence type="predicted"/>
<dbReference type="Proteomes" id="UP000085678">
    <property type="component" value="Unplaced"/>
</dbReference>
<dbReference type="Gene3D" id="1.10.840.10">
    <property type="entry name" value="Ras guanine-nucleotide exchange factors catalytic domain"/>
    <property type="match status" value="1"/>
</dbReference>
<evidence type="ECO:0000259" key="4">
    <source>
        <dbReference type="PROSITE" id="PS50009"/>
    </source>
</evidence>
<dbReference type="GO" id="GO:0005085">
    <property type="term" value="F:guanyl-nucleotide exchange factor activity"/>
    <property type="evidence" value="ECO:0007669"/>
    <property type="project" value="UniProtKB-KW"/>
</dbReference>
<dbReference type="InParanoid" id="A0A2R2MKH4"/>
<dbReference type="GO" id="GO:0007265">
    <property type="term" value="P:Ras protein signal transduction"/>
    <property type="evidence" value="ECO:0007669"/>
    <property type="project" value="TreeGrafter"/>
</dbReference>
<dbReference type="SUPFAM" id="SSF101478">
    <property type="entry name" value="ADP-ribosylglycohydrolase"/>
    <property type="match status" value="1"/>
</dbReference>
<dbReference type="InterPro" id="IPR036964">
    <property type="entry name" value="RASGEF_cat_dom_sf"/>
</dbReference>
<comment type="cofactor">
    <cofactor evidence="2">
        <name>Mg(2+)</name>
        <dbReference type="ChEBI" id="CHEBI:18420"/>
    </cofactor>
    <text evidence="2">Binds 2 magnesium ions per subunit.</text>
</comment>
<evidence type="ECO:0000256" key="2">
    <source>
        <dbReference type="PIRSR" id="PIRSR605502-1"/>
    </source>
</evidence>
<dbReference type="Pfam" id="PF00617">
    <property type="entry name" value="RasGEF"/>
    <property type="match status" value="1"/>
</dbReference>
<dbReference type="SMART" id="SM00147">
    <property type="entry name" value="RasGEF"/>
    <property type="match status" value="1"/>
</dbReference>
<keyword evidence="5" id="KW-1185">Reference proteome</keyword>
<dbReference type="AlphaFoldDB" id="A0A2R2MKH4"/>
<feature type="binding site" evidence="2">
    <location>
        <position position="161"/>
    </location>
    <ligand>
        <name>Mg(2+)</name>
        <dbReference type="ChEBI" id="CHEBI:18420"/>
        <label>1</label>
    </ligand>
</feature>
<dbReference type="KEGG" id="lak:106167678"/>
<evidence type="ECO:0000256" key="1">
    <source>
        <dbReference type="ARBA" id="ARBA00022658"/>
    </source>
</evidence>
<feature type="domain" description="Ras-GEF" evidence="4">
    <location>
        <begin position="33"/>
        <end position="207"/>
    </location>
</feature>
<evidence type="ECO:0000256" key="3">
    <source>
        <dbReference type="PROSITE-ProRule" id="PRU00168"/>
    </source>
</evidence>
<dbReference type="InterPro" id="IPR023578">
    <property type="entry name" value="Ras_GEF_dom_sf"/>
</dbReference>
<dbReference type="InterPro" id="IPR008937">
    <property type="entry name" value="Ras-like_GEF"/>
</dbReference>
<dbReference type="PANTHER" id="PTHR23113:SF312">
    <property type="entry name" value="RAL GUANINE NUCLEOTIDE DISSOCIATION STIMULATOR-LIKE, ISOFORM E"/>
    <property type="match status" value="1"/>
</dbReference>
<dbReference type="SUPFAM" id="SSF48366">
    <property type="entry name" value="Ras GEF"/>
    <property type="match status" value="1"/>
</dbReference>
<dbReference type="InterPro" id="IPR036705">
    <property type="entry name" value="Ribosyl_crysJ1_sf"/>
</dbReference>
<protein>
    <submittedName>
        <fullName evidence="6">Ral guanine nucleotide dissociation stimulator-like 1</fullName>
    </submittedName>
</protein>
<dbReference type="STRING" id="7574.A0A2R2MKH4"/>
<reference evidence="6" key="1">
    <citation type="submission" date="2025-08" db="UniProtKB">
        <authorList>
            <consortium name="RefSeq"/>
        </authorList>
    </citation>
    <scope>IDENTIFICATION</scope>
    <source>
        <tissue evidence="6">Gonads</tissue>
    </source>
</reference>
<dbReference type="RefSeq" id="XP_023930724.1">
    <property type="nucleotide sequence ID" value="XM_024074956.1"/>
</dbReference>
<keyword evidence="2" id="KW-0479">Metal-binding</keyword>
<feature type="binding site" evidence="2">
    <location>
        <position position="159"/>
    </location>
    <ligand>
        <name>Mg(2+)</name>
        <dbReference type="ChEBI" id="CHEBI:18420"/>
        <label>1</label>
    </ligand>
</feature>
<sequence length="207" mass="23594">MNGNIDFHLNLCDEVDFMIDTEYQKPLDFMSIPNAMFAQQLTYMDAQLFKKVLPHHCLGSVWSNRKDKKKLDAPSVVATVDQFNRVSYRVIATVLKQPDMKASQRAKIIAKWIDIAQELRVLKNFSSLKAIVSGLQSNSVFRLKRVWSMLPKAMLHGGDNDSTGVIAGACYGAMYGFQGVPENHYKKLEYRDRLEKVAEQLYQLANN</sequence>
<evidence type="ECO:0000313" key="5">
    <source>
        <dbReference type="Proteomes" id="UP000085678"/>
    </source>
</evidence>
<feature type="binding site" evidence="2">
    <location>
        <position position="162"/>
    </location>
    <ligand>
        <name>Mg(2+)</name>
        <dbReference type="ChEBI" id="CHEBI:18420"/>
        <label>1</label>
    </ligand>
</feature>
<dbReference type="PROSITE" id="PS50009">
    <property type="entry name" value="RASGEF_CAT"/>
    <property type="match status" value="1"/>
</dbReference>
<keyword evidence="2" id="KW-0460">Magnesium</keyword>
<organism evidence="5 6">
    <name type="scientific">Lingula anatina</name>
    <name type="common">Brachiopod</name>
    <name type="synonym">Lingula unguis</name>
    <dbReference type="NCBI Taxonomy" id="7574"/>
    <lineage>
        <taxon>Eukaryota</taxon>
        <taxon>Metazoa</taxon>
        <taxon>Spiralia</taxon>
        <taxon>Lophotrochozoa</taxon>
        <taxon>Brachiopoda</taxon>
        <taxon>Linguliformea</taxon>
        <taxon>Lingulata</taxon>
        <taxon>Lingulida</taxon>
        <taxon>Linguloidea</taxon>
        <taxon>Lingulidae</taxon>
        <taxon>Lingula</taxon>
    </lineage>
</organism>
<evidence type="ECO:0000313" key="6">
    <source>
        <dbReference type="RefSeq" id="XP_023930724.1"/>
    </source>
</evidence>
<dbReference type="GO" id="GO:0005886">
    <property type="term" value="C:plasma membrane"/>
    <property type="evidence" value="ECO:0007669"/>
    <property type="project" value="TreeGrafter"/>
</dbReference>
<name>A0A2R2MKH4_LINAN</name>
<dbReference type="OrthoDB" id="26687at2759"/>
<dbReference type="GeneID" id="106167678"/>